<dbReference type="InterPro" id="IPR019410">
    <property type="entry name" value="Methyltransf_16"/>
</dbReference>
<feature type="compositionally biased region" description="Basic and acidic residues" evidence="3">
    <location>
        <begin position="411"/>
        <end position="428"/>
    </location>
</feature>
<feature type="compositionally biased region" description="Basic and acidic residues" evidence="3">
    <location>
        <begin position="1021"/>
        <end position="1040"/>
    </location>
</feature>
<dbReference type="SUPFAM" id="SSF53335">
    <property type="entry name" value="S-adenosyl-L-methionine-dependent methyltransferases"/>
    <property type="match status" value="3"/>
</dbReference>
<feature type="compositionally biased region" description="Basic and acidic residues" evidence="3">
    <location>
        <begin position="917"/>
        <end position="929"/>
    </location>
</feature>
<evidence type="ECO:0000313" key="4">
    <source>
        <dbReference type="EMBL" id="KAL2087410.1"/>
    </source>
</evidence>
<evidence type="ECO:0000313" key="5">
    <source>
        <dbReference type="Proteomes" id="UP001591681"/>
    </source>
</evidence>
<feature type="region of interest" description="Disordered" evidence="3">
    <location>
        <begin position="374"/>
        <end position="440"/>
    </location>
</feature>
<dbReference type="Gene3D" id="3.40.50.150">
    <property type="entry name" value="Vaccinia Virus protein VP39"/>
    <property type="match status" value="3"/>
</dbReference>
<keyword evidence="5" id="KW-1185">Reference proteome</keyword>
<dbReference type="InterPro" id="IPR029063">
    <property type="entry name" value="SAM-dependent_MTases_sf"/>
</dbReference>
<gene>
    <name evidence="4" type="ORF">ACEWY4_016238</name>
</gene>
<dbReference type="GO" id="GO:0032259">
    <property type="term" value="P:methylation"/>
    <property type="evidence" value="ECO:0007669"/>
    <property type="project" value="UniProtKB-KW"/>
</dbReference>
<proteinExistence type="predicted"/>
<dbReference type="GO" id="GO:0008168">
    <property type="term" value="F:methyltransferase activity"/>
    <property type="evidence" value="ECO:0007669"/>
    <property type="project" value="UniProtKB-KW"/>
</dbReference>
<keyword evidence="1" id="KW-0489">Methyltransferase</keyword>
<evidence type="ECO:0000256" key="1">
    <source>
        <dbReference type="ARBA" id="ARBA00022603"/>
    </source>
</evidence>
<sequence>MFTDQVTDYIYIQMSFSNQTENDDSIKPYSSTWAPSIYYRPEKETYNFAGYEICIYESLDSYGAMIWPGAVALCKYLEMPAAKQQVDLLDKSAIEIGAGTGLLSVVATLLGAKVVATDLPDILGNLKCNLSRNTRWRCRHPPQVAALSWGYDLDNTFPRSTHHYDYVLAADVVYHHIFLDELLVTMKHLVQSGTTLIWSNKIRYESDLRFVENFKEAFHTTLLAEKDEIRIYKATAREVQEASGQTLQIEEHLQKGNQTAKGDKNVCPVEDVIMGTETGRLHEDAEDSRQERVAEKIYEVKDILESRERTENVKIKTDTSDSCEQHLEYKDEAHQLDTDQLDSQKMKPRINVFHIGGDCLIVNMVGSEEYFQPKASNEENDDLEECCSDDDDDDDDDEGKGDDDDEGTSSGKEDNSYGTAQRHEEKETLQTSEGDDTKTTYQSAWTPSLLYRPEKEIYNFAGYEICIYESLDSYGSMIWPGAVALCKYLETPAAKQQVDLLDKSAIEIGAGTGLLSVVATLLGAKVVATDLPDILGNLKCNLSRNTRWRCRHPPQVAALSWGHDLDNTFPRSTHRYDYVLAADVVYHHSFLDELLVTMKHLVQSGTTLIWSNKIRYQSDLRFVENFKEAFHTILLAEKDEIRIYKATAWEVQEASGQTLQIEEHLQEGNQTAKGDKNVCPVEDVIMGAETGRLHEDAEDSKQERVAEKIYEVKDILESRERTETVKIKTGVSGSHVKTPVNKDEMHQLDTDELDSQISNEVYNTGNFALNELLATMKHLVQSGTTLIWSNEIRDKCDFRFVESFKEAFHTTLLAEKGDLRIYKATAREGYSGQMMQTNKHMQERNQTAKGEKNVCPFEDGITGNKTETLEDFKDSNQEGNAEEKSEDNQTAKGEENVCPIEDVITQNNTDTSDEDFPGSKREGNAEKTSENNQTAKGEANMCPIKDGITQNKTETLDEHLEGSEQENNADEKSVGKQTARRGKDVCPIEGVTAVNKMEICVEEKRMRCLNKDLDGGGQEKTAQEKSEDNNRKENTTHEERGVEDNLENGYENYVCKINESTLASSYSGMPEITGLNVNAMSHQENVEELTHESPVYSDSEQETHHFVGCDITVQYLHSWHGRQCGPATLALCKFLENNRHQVNLKGKSVLELGAGTGIVSIVASLLGAWVTATDAPEVLEILTENFNANTRGRSKYSPQTEVLQWGQNLARSFPPSIYHYDYILAADVVYSHSYLKELLATMCHFCQRGTTLIWAHEFQRHSDLAFEAQFESTLYTKLLTETGDVKIYMGMGKGKGTPPCWTI</sequence>
<evidence type="ECO:0000256" key="3">
    <source>
        <dbReference type="SAM" id="MobiDB-lite"/>
    </source>
</evidence>
<feature type="compositionally biased region" description="Acidic residues" evidence="3">
    <location>
        <begin position="378"/>
        <end position="407"/>
    </location>
</feature>
<protein>
    <submittedName>
        <fullName evidence="4">Uncharacterized protein</fullName>
    </submittedName>
</protein>
<feature type="region of interest" description="Disordered" evidence="3">
    <location>
        <begin position="1012"/>
        <end position="1040"/>
    </location>
</feature>
<feature type="region of interest" description="Disordered" evidence="3">
    <location>
        <begin position="840"/>
        <end position="945"/>
    </location>
</feature>
<name>A0ABD1JJV1_9TELE</name>
<dbReference type="Pfam" id="PF10294">
    <property type="entry name" value="Methyltransf_16"/>
    <property type="match status" value="3"/>
</dbReference>
<feature type="compositionally biased region" description="Basic and acidic residues" evidence="3">
    <location>
        <begin position="867"/>
        <end position="895"/>
    </location>
</feature>
<organism evidence="4 5">
    <name type="scientific">Coilia grayii</name>
    <name type="common">Gray's grenadier anchovy</name>
    <dbReference type="NCBI Taxonomy" id="363190"/>
    <lineage>
        <taxon>Eukaryota</taxon>
        <taxon>Metazoa</taxon>
        <taxon>Chordata</taxon>
        <taxon>Craniata</taxon>
        <taxon>Vertebrata</taxon>
        <taxon>Euteleostomi</taxon>
        <taxon>Actinopterygii</taxon>
        <taxon>Neopterygii</taxon>
        <taxon>Teleostei</taxon>
        <taxon>Clupei</taxon>
        <taxon>Clupeiformes</taxon>
        <taxon>Clupeoidei</taxon>
        <taxon>Engraulidae</taxon>
        <taxon>Coilinae</taxon>
        <taxon>Coilia</taxon>
    </lineage>
</organism>
<reference evidence="4 5" key="1">
    <citation type="submission" date="2024-09" db="EMBL/GenBank/DDBJ databases">
        <title>A chromosome-level genome assembly of Gray's grenadier anchovy, Coilia grayii.</title>
        <authorList>
            <person name="Fu Z."/>
        </authorList>
    </citation>
    <scope>NUCLEOTIDE SEQUENCE [LARGE SCALE GENOMIC DNA]</scope>
    <source>
        <strain evidence="4">G4</strain>
        <tissue evidence="4">Muscle</tissue>
    </source>
</reference>
<evidence type="ECO:0000256" key="2">
    <source>
        <dbReference type="ARBA" id="ARBA00022691"/>
    </source>
</evidence>
<feature type="region of interest" description="Disordered" evidence="3">
    <location>
        <begin position="958"/>
        <end position="982"/>
    </location>
</feature>
<dbReference type="Proteomes" id="UP001591681">
    <property type="component" value="Unassembled WGS sequence"/>
</dbReference>
<dbReference type="PANTHER" id="PTHR14614">
    <property type="entry name" value="HEPATOCELLULAR CARCINOMA-ASSOCIATED ANTIGEN"/>
    <property type="match status" value="1"/>
</dbReference>
<dbReference type="PANTHER" id="PTHR14614:SF13">
    <property type="entry name" value="PROTEIN-LYSINE METHYLTRANSFERASE METTL21C"/>
    <property type="match status" value="1"/>
</dbReference>
<comment type="caution">
    <text evidence="4">The sequence shown here is derived from an EMBL/GenBank/DDBJ whole genome shotgun (WGS) entry which is preliminary data.</text>
</comment>
<dbReference type="EMBL" id="JBHFQA010000014">
    <property type="protein sequence ID" value="KAL2087410.1"/>
    <property type="molecule type" value="Genomic_DNA"/>
</dbReference>
<keyword evidence="2" id="KW-0949">S-adenosyl-L-methionine</keyword>
<accession>A0ABD1JJV1</accession>
<keyword evidence="1" id="KW-0808">Transferase</keyword>